<evidence type="ECO:0000256" key="5">
    <source>
        <dbReference type="PROSITE-ProRule" id="PRU00169"/>
    </source>
</evidence>
<name>A0A1E7ZFN3_9ALTE</name>
<feature type="domain" description="Histidine kinase" evidence="7">
    <location>
        <begin position="158"/>
        <end position="376"/>
    </location>
</feature>
<evidence type="ECO:0000256" key="2">
    <source>
        <dbReference type="ARBA" id="ARBA00012438"/>
    </source>
</evidence>
<dbReference type="PANTHER" id="PTHR45339:SF1">
    <property type="entry name" value="HYBRID SIGNAL TRANSDUCTION HISTIDINE KINASE J"/>
    <property type="match status" value="1"/>
</dbReference>
<dbReference type="CDD" id="cd16922">
    <property type="entry name" value="HATPase_EvgS-ArcB-TorS-like"/>
    <property type="match status" value="1"/>
</dbReference>
<evidence type="ECO:0000259" key="8">
    <source>
        <dbReference type="PROSITE" id="PS50110"/>
    </source>
</evidence>
<dbReference type="InterPro" id="IPR003594">
    <property type="entry name" value="HATPase_dom"/>
</dbReference>
<evidence type="ECO:0000256" key="6">
    <source>
        <dbReference type="SAM" id="Coils"/>
    </source>
</evidence>
<dbReference type="PRINTS" id="PR00344">
    <property type="entry name" value="BCTRLSENSOR"/>
</dbReference>
<keyword evidence="6" id="KW-0175">Coiled coil</keyword>
<reference evidence="9 10" key="1">
    <citation type="submission" date="2016-08" db="EMBL/GenBank/DDBJ databases">
        <authorList>
            <person name="Seilhamer J.J."/>
        </authorList>
    </citation>
    <scope>NUCLEOTIDE SEQUENCE [LARGE SCALE GENOMIC DNA]</scope>
    <source>
        <strain evidence="9 10">KCTC 42603</strain>
    </source>
</reference>
<keyword evidence="3 5" id="KW-0597">Phosphoprotein</keyword>
<proteinExistence type="predicted"/>
<dbReference type="SUPFAM" id="SSF52172">
    <property type="entry name" value="CheY-like"/>
    <property type="match status" value="2"/>
</dbReference>
<keyword evidence="4" id="KW-0902">Two-component regulatory system</keyword>
<dbReference type="PROSITE" id="PS50109">
    <property type="entry name" value="HIS_KIN"/>
    <property type="match status" value="1"/>
</dbReference>
<dbReference type="Pfam" id="PF02518">
    <property type="entry name" value="HATPase_c"/>
    <property type="match status" value="1"/>
</dbReference>
<dbReference type="SUPFAM" id="SSF55874">
    <property type="entry name" value="ATPase domain of HSP90 chaperone/DNA topoisomerase II/histidine kinase"/>
    <property type="match status" value="1"/>
</dbReference>
<dbReference type="InterPro" id="IPR001789">
    <property type="entry name" value="Sig_transdc_resp-reg_receiver"/>
</dbReference>
<evidence type="ECO:0000313" key="10">
    <source>
        <dbReference type="Proteomes" id="UP000175691"/>
    </source>
</evidence>
<feature type="domain" description="Response regulatory" evidence="8">
    <location>
        <begin position="402"/>
        <end position="516"/>
    </location>
</feature>
<dbReference type="Gene3D" id="3.40.50.2300">
    <property type="match status" value="2"/>
</dbReference>
<dbReference type="STRING" id="1656094.BFC18_04090"/>
<dbReference type="Gene3D" id="3.30.565.10">
    <property type="entry name" value="Histidine kinase-like ATPase, C-terminal domain"/>
    <property type="match status" value="1"/>
</dbReference>
<organism evidence="9 10">
    <name type="scientific">Alteromonas confluentis</name>
    <dbReference type="NCBI Taxonomy" id="1656094"/>
    <lineage>
        <taxon>Bacteria</taxon>
        <taxon>Pseudomonadati</taxon>
        <taxon>Pseudomonadota</taxon>
        <taxon>Gammaproteobacteria</taxon>
        <taxon>Alteromonadales</taxon>
        <taxon>Alteromonadaceae</taxon>
        <taxon>Alteromonas/Salinimonas group</taxon>
        <taxon>Alteromonas</taxon>
    </lineage>
</organism>
<feature type="modified residue" description="4-aspartylphosphate" evidence="5">
    <location>
        <position position="451"/>
    </location>
</feature>
<accession>A0A1E7ZFN3</accession>
<dbReference type="EC" id="2.7.13.3" evidence="2"/>
<dbReference type="InterPro" id="IPR011006">
    <property type="entry name" value="CheY-like_superfamily"/>
</dbReference>
<dbReference type="Proteomes" id="UP000175691">
    <property type="component" value="Unassembled WGS sequence"/>
</dbReference>
<comment type="catalytic activity">
    <reaction evidence="1">
        <text>ATP + protein L-histidine = ADP + protein N-phospho-L-histidine.</text>
        <dbReference type="EC" id="2.7.13.3"/>
    </reaction>
</comment>
<dbReference type="CDD" id="cd17546">
    <property type="entry name" value="REC_hyHK_CKI1_RcsC-like"/>
    <property type="match status" value="2"/>
</dbReference>
<feature type="coiled-coil region" evidence="6">
    <location>
        <begin position="118"/>
        <end position="148"/>
    </location>
</feature>
<dbReference type="Pfam" id="PF00072">
    <property type="entry name" value="Response_reg"/>
    <property type="match status" value="2"/>
</dbReference>
<dbReference type="PANTHER" id="PTHR45339">
    <property type="entry name" value="HYBRID SIGNAL TRANSDUCTION HISTIDINE KINASE J"/>
    <property type="match status" value="1"/>
</dbReference>
<dbReference type="SMART" id="SM00387">
    <property type="entry name" value="HATPase_c"/>
    <property type="match status" value="1"/>
</dbReference>
<dbReference type="EMBL" id="MDHN01000006">
    <property type="protein sequence ID" value="OFC72252.1"/>
    <property type="molecule type" value="Genomic_DNA"/>
</dbReference>
<evidence type="ECO:0000256" key="1">
    <source>
        <dbReference type="ARBA" id="ARBA00000085"/>
    </source>
</evidence>
<dbReference type="Pfam" id="PF00512">
    <property type="entry name" value="HisKA"/>
    <property type="match status" value="1"/>
</dbReference>
<sequence length="517" mass="57309">MSNKILVVDDNIRNLMAIEAQLETLDQAEIITAQSADEALALLTETNFCLAIIDIEMTPVSGFELARLIRGVRKFRELPIVFLTAHSHSEQFELDSYEAGGVDILFKPVSRPVIQCKVKAFLQMHQRKQELVAKLEKEEALRQKVEAANKSIALMLANVSHELRTPLGNITGFGELLTMSESLSDEHRYLAEKVLKNSRELKNIIDDVLDLSRMEAGRISIDRTTFSLRELLREVDEQALQAAQAKGLRFILAIQDPLPVKVICDPLRMKQVLNNMISNAVKFTESGVVTLSVYYEDEILTCKTQDTGIGINEFQQKALFQPFKQANKAIMGRFGGTGLGLALSKDICEELGGSLVLEKSSPSEGSLFAASFHAPVAEQVVPEKSKQSKSDLLADIRGAALRALYVDDLEENRFVTEALLSHIGIDLHTAESGPEGLRLVAENQYDFILLDIQMPEMDGYEVHAKLREMGYNKTIIALTAHAMPENVEKCKALGFDGFLSKPVSIDKIAAELKALLP</sequence>
<dbReference type="SMART" id="SM00448">
    <property type="entry name" value="REC"/>
    <property type="match status" value="2"/>
</dbReference>
<comment type="caution">
    <text evidence="9">The sequence shown here is derived from an EMBL/GenBank/DDBJ whole genome shotgun (WGS) entry which is preliminary data.</text>
</comment>
<dbReference type="RefSeq" id="WP_070123673.1">
    <property type="nucleotide sequence ID" value="NZ_MDHN01000006.1"/>
</dbReference>
<dbReference type="PROSITE" id="PS50110">
    <property type="entry name" value="RESPONSE_REGULATORY"/>
    <property type="match status" value="2"/>
</dbReference>
<dbReference type="InterPro" id="IPR004358">
    <property type="entry name" value="Sig_transdc_His_kin-like_C"/>
</dbReference>
<protein>
    <recommendedName>
        <fullName evidence="2">histidine kinase</fullName>
        <ecNumber evidence="2">2.7.13.3</ecNumber>
    </recommendedName>
</protein>
<feature type="domain" description="Response regulatory" evidence="8">
    <location>
        <begin position="4"/>
        <end position="122"/>
    </location>
</feature>
<evidence type="ECO:0000256" key="3">
    <source>
        <dbReference type="ARBA" id="ARBA00022553"/>
    </source>
</evidence>
<keyword evidence="10" id="KW-1185">Reference proteome</keyword>
<dbReference type="GO" id="GO:0000155">
    <property type="term" value="F:phosphorelay sensor kinase activity"/>
    <property type="evidence" value="ECO:0007669"/>
    <property type="project" value="InterPro"/>
</dbReference>
<dbReference type="InterPro" id="IPR005467">
    <property type="entry name" value="His_kinase_dom"/>
</dbReference>
<dbReference type="InterPro" id="IPR003661">
    <property type="entry name" value="HisK_dim/P_dom"/>
</dbReference>
<gene>
    <name evidence="9" type="ORF">BFC18_04090</name>
</gene>
<dbReference type="SMART" id="SM00388">
    <property type="entry name" value="HisKA"/>
    <property type="match status" value="1"/>
</dbReference>
<evidence type="ECO:0000313" key="9">
    <source>
        <dbReference type="EMBL" id="OFC72252.1"/>
    </source>
</evidence>
<dbReference type="AlphaFoldDB" id="A0A1E7ZFN3"/>
<dbReference type="CDD" id="cd00082">
    <property type="entry name" value="HisKA"/>
    <property type="match status" value="1"/>
</dbReference>
<feature type="modified residue" description="4-aspartylphosphate" evidence="5">
    <location>
        <position position="54"/>
    </location>
</feature>
<dbReference type="InterPro" id="IPR036890">
    <property type="entry name" value="HATPase_C_sf"/>
</dbReference>
<evidence type="ECO:0000259" key="7">
    <source>
        <dbReference type="PROSITE" id="PS50109"/>
    </source>
</evidence>
<evidence type="ECO:0000256" key="4">
    <source>
        <dbReference type="ARBA" id="ARBA00023012"/>
    </source>
</evidence>
<dbReference type="Gene3D" id="1.10.287.130">
    <property type="match status" value="1"/>
</dbReference>